<comment type="caution">
    <text evidence="3">The sequence shown here is derived from an EMBL/GenBank/DDBJ whole genome shotgun (WGS) entry which is preliminary data.</text>
</comment>
<evidence type="ECO:0000259" key="2">
    <source>
        <dbReference type="Pfam" id="PF17797"/>
    </source>
</evidence>
<evidence type="ECO:0000256" key="1">
    <source>
        <dbReference type="SAM" id="MobiDB-lite"/>
    </source>
</evidence>
<dbReference type="AlphaFoldDB" id="A0A7J7ZDH4"/>
<evidence type="ECO:0000313" key="4">
    <source>
        <dbReference type="Proteomes" id="UP000585614"/>
    </source>
</evidence>
<dbReference type="Pfam" id="PF17797">
    <property type="entry name" value="RL"/>
    <property type="match status" value="1"/>
</dbReference>
<proteinExistence type="predicted"/>
<accession>A0A7J7ZDH4</accession>
<protein>
    <submittedName>
        <fullName evidence="3">Mitochondrial poly(A) polymerase</fullName>
    </submittedName>
</protein>
<dbReference type="Proteomes" id="UP000585614">
    <property type="component" value="Unassembled WGS sequence"/>
</dbReference>
<sequence>MAARGVGLLTHLPLRAQRSQVLRPIHRLLSCPGTVAADARKEEQSSGSAETGSEDRTPKKRFSEVQKERREQAQRSVLIHFPNKISEKKFLKYLSQHGPINNHFFYESFNFVKRKV</sequence>
<organism evidence="3 4">
    <name type="scientific">Rhinolophus ferrumequinum</name>
    <name type="common">Greater horseshoe bat</name>
    <dbReference type="NCBI Taxonomy" id="59479"/>
    <lineage>
        <taxon>Eukaryota</taxon>
        <taxon>Metazoa</taxon>
        <taxon>Chordata</taxon>
        <taxon>Craniata</taxon>
        <taxon>Vertebrata</taxon>
        <taxon>Euteleostomi</taxon>
        <taxon>Mammalia</taxon>
        <taxon>Eutheria</taxon>
        <taxon>Laurasiatheria</taxon>
        <taxon>Chiroptera</taxon>
        <taxon>Yinpterochiroptera</taxon>
        <taxon>Rhinolophoidea</taxon>
        <taxon>Rhinolophidae</taxon>
        <taxon>Rhinolophinae</taxon>
        <taxon>Rhinolophus</taxon>
    </lineage>
</organism>
<name>A0A7J7ZDH4_RHIFE</name>
<feature type="compositionally biased region" description="Basic and acidic residues" evidence="1">
    <location>
        <begin position="53"/>
        <end position="73"/>
    </location>
</feature>
<dbReference type="EMBL" id="JACAGC010000004">
    <property type="protein sequence ID" value="KAF6372139.1"/>
    <property type="molecule type" value="Genomic_DNA"/>
</dbReference>
<feature type="domain" description="RL" evidence="2">
    <location>
        <begin position="62"/>
        <end position="110"/>
    </location>
</feature>
<feature type="region of interest" description="Disordered" evidence="1">
    <location>
        <begin position="36"/>
        <end position="75"/>
    </location>
</feature>
<evidence type="ECO:0000313" key="3">
    <source>
        <dbReference type="EMBL" id="KAF6372139.1"/>
    </source>
</evidence>
<reference evidence="3 4" key="1">
    <citation type="journal article" date="2020" name="Nature">
        <title>Six reference-quality genomes reveal evolution of bat adaptations.</title>
        <authorList>
            <person name="Jebb D."/>
            <person name="Huang Z."/>
            <person name="Pippel M."/>
            <person name="Hughes G.M."/>
            <person name="Lavrichenko K."/>
            <person name="Devanna P."/>
            <person name="Winkler S."/>
            <person name="Jermiin L.S."/>
            <person name="Skirmuntt E.C."/>
            <person name="Katzourakis A."/>
            <person name="Burkitt-Gray L."/>
            <person name="Ray D.A."/>
            <person name="Sullivan K.A.M."/>
            <person name="Roscito J.G."/>
            <person name="Kirilenko B.M."/>
            <person name="Davalos L.M."/>
            <person name="Corthals A.P."/>
            <person name="Power M.L."/>
            <person name="Jones G."/>
            <person name="Ransome R.D."/>
            <person name="Dechmann D.K.N."/>
            <person name="Locatelli A.G."/>
            <person name="Puechmaille S.J."/>
            <person name="Fedrigo O."/>
            <person name="Jarvis E.D."/>
            <person name="Hiller M."/>
            <person name="Vernes S.C."/>
            <person name="Myers E.W."/>
            <person name="Teeling E.C."/>
        </authorList>
    </citation>
    <scope>NUCLEOTIDE SEQUENCE [LARGE SCALE GENOMIC DNA]</scope>
    <source>
        <strain evidence="3">MRhiFer1</strain>
        <tissue evidence="3">Lung</tissue>
    </source>
</reference>
<dbReference type="InterPro" id="IPR041252">
    <property type="entry name" value="RL"/>
</dbReference>
<gene>
    <name evidence="3" type="ORF">mRhiFer1_011390</name>
</gene>